<organism evidence="2 3">
    <name type="scientific">Lactarius akahatsu</name>
    <dbReference type="NCBI Taxonomy" id="416441"/>
    <lineage>
        <taxon>Eukaryota</taxon>
        <taxon>Fungi</taxon>
        <taxon>Dikarya</taxon>
        <taxon>Basidiomycota</taxon>
        <taxon>Agaricomycotina</taxon>
        <taxon>Agaricomycetes</taxon>
        <taxon>Russulales</taxon>
        <taxon>Russulaceae</taxon>
        <taxon>Lactarius</taxon>
    </lineage>
</organism>
<evidence type="ECO:0000256" key="1">
    <source>
        <dbReference type="SAM" id="Phobius"/>
    </source>
</evidence>
<gene>
    <name evidence="2" type="ORF">EDB92DRAFT_1840373</name>
</gene>
<evidence type="ECO:0000313" key="2">
    <source>
        <dbReference type="EMBL" id="KAH8997552.1"/>
    </source>
</evidence>
<keyword evidence="1" id="KW-1133">Transmembrane helix</keyword>
<feature type="transmembrane region" description="Helical" evidence="1">
    <location>
        <begin position="29"/>
        <end position="50"/>
    </location>
</feature>
<dbReference type="AlphaFoldDB" id="A0AAD4LR95"/>
<accession>A0AAD4LR95</accession>
<comment type="caution">
    <text evidence="2">The sequence shown here is derived from an EMBL/GenBank/DDBJ whole genome shotgun (WGS) entry which is preliminary data.</text>
</comment>
<keyword evidence="1" id="KW-0812">Transmembrane</keyword>
<keyword evidence="3" id="KW-1185">Reference proteome</keyword>
<dbReference type="Proteomes" id="UP001201163">
    <property type="component" value="Unassembled WGS sequence"/>
</dbReference>
<keyword evidence="1" id="KW-0472">Membrane</keyword>
<sequence length="76" mass="9325">MMWWWWWWWWQRRRWRSYERRVRTRPLRAIAMMVTTMVSMVTSVMMFMPAGTSTTFKAMGAIHGNIFIAFALRFAG</sequence>
<proteinExistence type="predicted"/>
<reference evidence="2" key="1">
    <citation type="submission" date="2022-01" db="EMBL/GenBank/DDBJ databases">
        <title>Comparative genomics reveals a dynamic genome evolution in the ectomycorrhizal milk-cap (Lactarius) mushrooms.</title>
        <authorList>
            <consortium name="DOE Joint Genome Institute"/>
            <person name="Lebreton A."/>
            <person name="Tang N."/>
            <person name="Kuo A."/>
            <person name="LaButti K."/>
            <person name="Drula E."/>
            <person name="Barry K."/>
            <person name="Clum A."/>
            <person name="Lipzen A."/>
            <person name="Mousain D."/>
            <person name="Ng V."/>
            <person name="Wang R."/>
            <person name="Wang X."/>
            <person name="Dai Y."/>
            <person name="Henrissat B."/>
            <person name="Grigoriev I.V."/>
            <person name="Guerin-Laguette A."/>
            <person name="Yu F."/>
            <person name="Martin F.M."/>
        </authorList>
    </citation>
    <scope>NUCLEOTIDE SEQUENCE</scope>
    <source>
        <strain evidence="2">QP</strain>
    </source>
</reference>
<protein>
    <submittedName>
        <fullName evidence="2">Uncharacterized protein</fullName>
    </submittedName>
</protein>
<feature type="transmembrane region" description="Helical" evidence="1">
    <location>
        <begin position="56"/>
        <end position="75"/>
    </location>
</feature>
<evidence type="ECO:0000313" key="3">
    <source>
        <dbReference type="Proteomes" id="UP001201163"/>
    </source>
</evidence>
<dbReference type="EMBL" id="JAKELL010000007">
    <property type="protein sequence ID" value="KAH8997552.1"/>
    <property type="molecule type" value="Genomic_DNA"/>
</dbReference>
<name>A0AAD4LR95_9AGAM</name>